<evidence type="ECO:0000256" key="1">
    <source>
        <dbReference type="SAM" id="Phobius"/>
    </source>
</evidence>
<feature type="domain" description="2TM" evidence="2">
    <location>
        <begin position="6"/>
        <end position="84"/>
    </location>
</feature>
<keyword evidence="1" id="KW-0812">Transmembrane</keyword>
<dbReference type="OrthoDB" id="2970005at2"/>
<reference evidence="4" key="1">
    <citation type="submission" date="2016-10" db="EMBL/GenBank/DDBJ databases">
        <authorList>
            <person name="Varghese N."/>
            <person name="Submissions S."/>
        </authorList>
    </citation>
    <scope>NUCLEOTIDE SEQUENCE [LARGE SCALE GENOMIC DNA]</scope>
    <source>
        <strain evidence="4">S7</strain>
    </source>
</reference>
<feature type="transmembrane region" description="Helical" evidence="1">
    <location>
        <begin position="12"/>
        <end position="31"/>
    </location>
</feature>
<keyword evidence="1" id="KW-0472">Membrane</keyword>
<dbReference type="EMBL" id="FOXD01000034">
    <property type="protein sequence ID" value="SFQ37975.1"/>
    <property type="molecule type" value="Genomic_DNA"/>
</dbReference>
<dbReference type="RefSeq" id="WP_093339549.1">
    <property type="nucleotide sequence ID" value="NZ_FOXD01000034.1"/>
</dbReference>
<keyword evidence="1" id="KW-1133">Transmembrane helix</keyword>
<keyword evidence="4" id="KW-1185">Reference proteome</keyword>
<dbReference type="STRING" id="1884432.SAMN05518683_1348"/>
<feature type="transmembrane region" description="Helical" evidence="1">
    <location>
        <begin position="61"/>
        <end position="81"/>
    </location>
</feature>
<proteinExistence type="predicted"/>
<dbReference type="Pfam" id="PF13239">
    <property type="entry name" value="2TM"/>
    <property type="match status" value="1"/>
</dbReference>
<name>A0A1I5Y1B6_9BACI</name>
<evidence type="ECO:0000313" key="4">
    <source>
        <dbReference type="Proteomes" id="UP000198892"/>
    </source>
</evidence>
<accession>A0A1I5Y1B6</accession>
<dbReference type="InterPro" id="IPR025698">
    <property type="entry name" value="2TM_dom"/>
</dbReference>
<evidence type="ECO:0000313" key="3">
    <source>
        <dbReference type="EMBL" id="SFQ37975.1"/>
    </source>
</evidence>
<dbReference type="Proteomes" id="UP000198892">
    <property type="component" value="Unassembled WGS sequence"/>
</dbReference>
<dbReference type="AlphaFoldDB" id="A0A1I5Y1B6"/>
<protein>
    <submittedName>
        <fullName evidence="3">2TM domain-containing protein</fullName>
    </submittedName>
</protein>
<evidence type="ECO:0000259" key="2">
    <source>
        <dbReference type="Pfam" id="PF13239"/>
    </source>
</evidence>
<organism evidence="3 4">
    <name type="scientific">Salibacterium halotolerans</name>
    <dbReference type="NCBI Taxonomy" id="1884432"/>
    <lineage>
        <taxon>Bacteria</taxon>
        <taxon>Bacillati</taxon>
        <taxon>Bacillota</taxon>
        <taxon>Bacilli</taxon>
        <taxon>Bacillales</taxon>
        <taxon>Bacillaceae</taxon>
    </lineage>
</organism>
<sequence>MSLAKEMGNHKDFFKHLTLFIIVHIIINVLIRMESTPQFFSGIKKSILNGNIWFYHEGTGIFITAIWLAFLIYQGFDVFIIKGKNKKEEHK</sequence>
<gene>
    <name evidence="3" type="ORF">SAMN05518683_1348</name>
</gene>